<organism evidence="2 3">
    <name type="scientific">Heterorhabditis bacteriophora</name>
    <name type="common">Entomopathogenic nematode worm</name>
    <dbReference type="NCBI Taxonomy" id="37862"/>
    <lineage>
        <taxon>Eukaryota</taxon>
        <taxon>Metazoa</taxon>
        <taxon>Ecdysozoa</taxon>
        <taxon>Nematoda</taxon>
        <taxon>Chromadorea</taxon>
        <taxon>Rhabditida</taxon>
        <taxon>Rhabditina</taxon>
        <taxon>Rhabditomorpha</taxon>
        <taxon>Strongyloidea</taxon>
        <taxon>Heterorhabditidae</taxon>
        <taxon>Heterorhabditis</taxon>
    </lineage>
</organism>
<evidence type="ECO:0000256" key="1">
    <source>
        <dbReference type="SAM" id="MobiDB-lite"/>
    </source>
</evidence>
<sequence>MSKTGIPRFITELLASLDFKWDALSQKESASVRDHTLFGSLMLVLTRLSLTDCGWTTLAELAIPEIMDVVHSQSELLSQLMRADITCPMIELSATLIQEVWENDETTRLIIDGDSVLKQLKNRDRLVKTNSNSSGGKGQPLHESNSFNAPSRLIPDTTS</sequence>
<reference evidence="3" key="1">
    <citation type="submission" date="2016-11" db="UniProtKB">
        <authorList>
            <consortium name="WormBaseParasite"/>
        </authorList>
    </citation>
    <scope>IDENTIFICATION</scope>
</reference>
<keyword evidence="2" id="KW-1185">Reference proteome</keyword>
<accession>A0A1I7XTQ1</accession>
<feature type="region of interest" description="Disordered" evidence="1">
    <location>
        <begin position="127"/>
        <end position="159"/>
    </location>
</feature>
<dbReference type="AlphaFoldDB" id="A0A1I7XTQ1"/>
<name>A0A1I7XTQ1_HETBA</name>
<protein>
    <submittedName>
        <fullName evidence="3">Transposase</fullName>
    </submittedName>
</protein>
<evidence type="ECO:0000313" key="3">
    <source>
        <dbReference type="WBParaSite" id="Hba_21195"/>
    </source>
</evidence>
<proteinExistence type="predicted"/>
<dbReference type="Proteomes" id="UP000095283">
    <property type="component" value="Unplaced"/>
</dbReference>
<evidence type="ECO:0000313" key="2">
    <source>
        <dbReference type="Proteomes" id="UP000095283"/>
    </source>
</evidence>
<dbReference type="WBParaSite" id="Hba_21195">
    <property type="protein sequence ID" value="Hba_21195"/>
    <property type="gene ID" value="Hba_21195"/>
</dbReference>